<reference evidence="4 5" key="1">
    <citation type="submission" date="2011-05" db="EMBL/GenBank/DDBJ databases">
        <title>Whole genome sequence of Microlunatus phosphovorus NM-1.</title>
        <authorList>
            <person name="Hosoyama A."/>
            <person name="Sasaki K."/>
            <person name="Harada T."/>
            <person name="Igarashi R."/>
            <person name="Kawakoshi A."/>
            <person name="Sasagawa M."/>
            <person name="Fukada J."/>
            <person name="Nakamura S."/>
            <person name="Katano Y."/>
            <person name="Hanada S."/>
            <person name="Kamagata Y."/>
            <person name="Nakamura N."/>
            <person name="Yamazaki S."/>
            <person name="Fujita N."/>
        </authorList>
    </citation>
    <scope>NUCLEOTIDE SEQUENCE [LARGE SCALE GENOMIC DNA]</scope>
    <source>
        <strain evidence="5">ATCC 700054 / DSM 10555 / JCM 9379 / NBRC 101784 / NCIMB 13414 / VKM Ac-1990 / NM-1</strain>
    </source>
</reference>
<name>F5XI91_MICPN</name>
<dbReference type="SUPFAM" id="SSF52499">
    <property type="entry name" value="Isochorismatase-like hydrolases"/>
    <property type="match status" value="1"/>
</dbReference>
<dbReference type="STRING" id="1032480.MLP_27460"/>
<dbReference type="Gene3D" id="1.10.1200.10">
    <property type="entry name" value="ACP-like"/>
    <property type="match status" value="1"/>
</dbReference>
<dbReference type="InterPro" id="IPR036736">
    <property type="entry name" value="ACP-like_sf"/>
</dbReference>
<dbReference type="AlphaFoldDB" id="F5XI91"/>
<evidence type="ECO:0000313" key="5">
    <source>
        <dbReference type="Proteomes" id="UP000007947"/>
    </source>
</evidence>
<keyword evidence="5" id="KW-1185">Reference proteome</keyword>
<dbReference type="PANTHER" id="PTHR43540">
    <property type="entry name" value="PEROXYUREIDOACRYLATE/UREIDOACRYLATE AMIDOHYDROLASE-RELATED"/>
    <property type="match status" value="1"/>
</dbReference>
<organism evidence="4 5">
    <name type="scientific">Microlunatus phosphovorus (strain ATCC 700054 / DSM 10555 / JCM 9379 / NBRC 101784 / NCIMB 13414 / VKM Ac-1990 / NM-1)</name>
    <dbReference type="NCBI Taxonomy" id="1032480"/>
    <lineage>
        <taxon>Bacteria</taxon>
        <taxon>Bacillati</taxon>
        <taxon>Actinomycetota</taxon>
        <taxon>Actinomycetes</taxon>
        <taxon>Propionibacteriales</taxon>
        <taxon>Propionibacteriaceae</taxon>
        <taxon>Microlunatus</taxon>
    </lineage>
</organism>
<dbReference type="EC" id="3.3.2.1" evidence="4"/>
<evidence type="ECO:0000259" key="3">
    <source>
        <dbReference type="Pfam" id="PF00857"/>
    </source>
</evidence>
<feature type="domain" description="Isochorismatase-like" evidence="3">
    <location>
        <begin position="35"/>
        <end position="207"/>
    </location>
</feature>
<dbReference type="GO" id="GO:0008908">
    <property type="term" value="F:isochorismatase activity"/>
    <property type="evidence" value="ECO:0007669"/>
    <property type="project" value="UniProtKB-EC"/>
</dbReference>
<evidence type="ECO:0000313" key="4">
    <source>
        <dbReference type="EMBL" id="BAK35760.1"/>
    </source>
</evidence>
<dbReference type="KEGG" id="mph:MLP_27460"/>
<dbReference type="Gene3D" id="3.40.50.850">
    <property type="entry name" value="Isochorismatase-like"/>
    <property type="match status" value="1"/>
</dbReference>
<dbReference type="Proteomes" id="UP000007947">
    <property type="component" value="Chromosome"/>
</dbReference>
<accession>F5XI91</accession>
<dbReference type="RefSeq" id="WP_013863629.1">
    <property type="nucleotide sequence ID" value="NC_015635.1"/>
</dbReference>
<feature type="region of interest" description="Disordered" evidence="2">
    <location>
        <begin position="1"/>
        <end position="25"/>
    </location>
</feature>
<protein>
    <submittedName>
        <fullName evidence="4">Isochorismatase</fullName>
        <ecNumber evidence="4">3.3.2.1</ecNumber>
    </submittedName>
</protein>
<dbReference type="PRINTS" id="PR01398">
    <property type="entry name" value="ISCHRISMTASE"/>
</dbReference>
<dbReference type="InterPro" id="IPR036380">
    <property type="entry name" value="Isochorismatase-like_sf"/>
</dbReference>
<evidence type="ECO:0000256" key="1">
    <source>
        <dbReference type="ARBA" id="ARBA00022801"/>
    </source>
</evidence>
<dbReference type="InterPro" id="IPR050272">
    <property type="entry name" value="Isochorismatase-like_hydrls"/>
</dbReference>
<evidence type="ECO:0000256" key="2">
    <source>
        <dbReference type="SAM" id="MobiDB-lite"/>
    </source>
</evidence>
<proteinExistence type="predicted"/>
<dbReference type="PANTHER" id="PTHR43540:SF3">
    <property type="entry name" value="ENTEROBACTIN SYNTHASE COMPONENT B"/>
    <property type="match status" value="1"/>
</dbReference>
<dbReference type="Pfam" id="PF00857">
    <property type="entry name" value="Isochorismatase"/>
    <property type="match status" value="1"/>
</dbReference>
<dbReference type="EMBL" id="AP012204">
    <property type="protein sequence ID" value="BAK35760.1"/>
    <property type="molecule type" value="Genomic_DNA"/>
</dbReference>
<gene>
    <name evidence="4" type="primary">dhbB</name>
    <name evidence="4" type="ordered locus">MLP_27460</name>
</gene>
<dbReference type="InterPro" id="IPR016291">
    <property type="entry name" value="Isochorismatase"/>
</dbReference>
<dbReference type="InterPro" id="IPR000868">
    <property type="entry name" value="Isochorismatase-like_dom"/>
</dbReference>
<dbReference type="eggNOG" id="COG1535">
    <property type="taxonomic scope" value="Bacteria"/>
</dbReference>
<dbReference type="HOGENOM" id="CLU_068979_2_0_11"/>
<sequence>MPLPRTPIPSTISYQTPPLPATSRGPWTLDRDRVALLVHDMQGYFLRAYEPACPALLQARTQLAELLRVARVARVPIVYTAQPGDQPASTRGLLTPIWGPGIGGSDEDAAVVADLAPEPDDRVLVKHRYSAFVGTDLGDWLTDVGRDQLLVTGVYAHIGVLATATDALMRDVEPFVAGDAVVDFSPADHERALVQLASVGAAVIDSATALAALAPPATATADDSWQDWLAGRLGTLLGSESLGQQLVAQPELDLFEAGLDSLRCFELIDDLAAVGVDVDFSVLASEGTSAYLLSQLEQARPAA</sequence>
<keyword evidence="1 4" id="KW-0378">Hydrolase</keyword>
<dbReference type="OrthoDB" id="9794942at2"/>